<name>A0A1C7FEB5_9VIBR</name>
<proteinExistence type="predicted"/>
<dbReference type="Proteomes" id="UP000092528">
    <property type="component" value="Chromosome 2"/>
</dbReference>
<accession>A0A1C7FEB5</accession>
<evidence type="ECO:0000313" key="1">
    <source>
        <dbReference type="EMBL" id="ANU38261.1"/>
    </source>
</evidence>
<dbReference type="AlphaFoldDB" id="A0A1C7FEB5"/>
<evidence type="ECO:0000313" key="2">
    <source>
        <dbReference type="Proteomes" id="UP000092528"/>
    </source>
</evidence>
<organism evidence="1 2">
    <name type="scientific">Vibrio scophthalmi</name>
    <dbReference type="NCBI Taxonomy" id="45658"/>
    <lineage>
        <taxon>Bacteria</taxon>
        <taxon>Pseudomonadati</taxon>
        <taxon>Pseudomonadota</taxon>
        <taxon>Gammaproteobacteria</taxon>
        <taxon>Vibrionales</taxon>
        <taxon>Vibrionaceae</taxon>
        <taxon>Vibrio</taxon>
    </lineage>
</organism>
<reference evidence="1 2" key="1">
    <citation type="submission" date="2016-07" db="EMBL/GenBank/DDBJ databases">
        <title>Genome sequencing of Vibrio scophthalmi strain VS-05, an isolated from Paralichthys olivaceus.</title>
        <authorList>
            <person name="Han H.-J."/>
        </authorList>
    </citation>
    <scope>NUCLEOTIDE SEQUENCE [LARGE SCALE GENOMIC DNA]</scope>
    <source>
        <strain evidence="1 2">VS-05</strain>
    </source>
</reference>
<sequence length="36" mass="4253">MAICRGNCQGYWLIEKYAQSDFEPEKQDNQSTQKIE</sequence>
<gene>
    <name evidence="1" type="ORF">VSVS05_03223</name>
</gene>
<protein>
    <submittedName>
        <fullName evidence="1">Uncharacterized protein</fullName>
    </submittedName>
</protein>
<keyword evidence="2" id="KW-1185">Reference proteome</keyword>
<dbReference type="EMBL" id="CP016415">
    <property type="protein sequence ID" value="ANU38261.1"/>
    <property type="molecule type" value="Genomic_DNA"/>
</dbReference>